<dbReference type="InterPro" id="IPR019775">
    <property type="entry name" value="WD40_repeat_CS"/>
</dbReference>
<evidence type="ECO:0000256" key="8">
    <source>
        <dbReference type="SAM" id="MobiDB-lite"/>
    </source>
</evidence>
<dbReference type="PANTHER" id="PTHR15653">
    <property type="entry name" value="STRIATIN"/>
    <property type="match status" value="1"/>
</dbReference>
<dbReference type="InterPro" id="IPR036322">
    <property type="entry name" value="WD40_repeat_dom_sf"/>
</dbReference>
<dbReference type="EMBL" id="KI894011">
    <property type="protein sequence ID" value="OCF49509.1"/>
    <property type="molecule type" value="Genomic_DNA"/>
</dbReference>
<organism evidence="10">
    <name type="scientific">Kwoniella pini CBS 10737</name>
    <dbReference type="NCBI Taxonomy" id="1296096"/>
    <lineage>
        <taxon>Eukaryota</taxon>
        <taxon>Fungi</taxon>
        <taxon>Dikarya</taxon>
        <taxon>Basidiomycota</taxon>
        <taxon>Agaricomycotina</taxon>
        <taxon>Tremellomycetes</taxon>
        <taxon>Tremellales</taxon>
        <taxon>Cryptococcaceae</taxon>
        <taxon>Kwoniella</taxon>
    </lineage>
</organism>
<evidence type="ECO:0000259" key="9">
    <source>
        <dbReference type="Pfam" id="PF08232"/>
    </source>
</evidence>
<dbReference type="InterPro" id="IPR015943">
    <property type="entry name" value="WD40/YVTN_repeat-like_dom_sf"/>
</dbReference>
<protein>
    <recommendedName>
        <fullName evidence="9">Striatin N-terminal domain-containing protein</fullName>
    </recommendedName>
</protein>
<gene>
    <name evidence="10" type="ORF">I206_04030</name>
</gene>
<feature type="region of interest" description="Disordered" evidence="8">
    <location>
        <begin position="1"/>
        <end position="30"/>
    </location>
</feature>
<accession>A0A1B9I1U8</accession>
<dbReference type="PANTHER" id="PTHR15653:SF0">
    <property type="entry name" value="CONNECTOR OF KINASE TO AP-1, ISOFORM E"/>
    <property type="match status" value="1"/>
</dbReference>
<feature type="repeat" description="WD" evidence="6">
    <location>
        <begin position="626"/>
        <end position="675"/>
    </location>
</feature>
<feature type="compositionally biased region" description="Low complexity" evidence="8">
    <location>
        <begin position="52"/>
        <end position="73"/>
    </location>
</feature>
<feature type="region of interest" description="Disordered" evidence="8">
    <location>
        <begin position="159"/>
        <end position="272"/>
    </location>
</feature>
<dbReference type="PROSITE" id="PS50082">
    <property type="entry name" value="WD_REPEATS_2"/>
    <property type="match status" value="4"/>
</dbReference>
<dbReference type="SUPFAM" id="SSF50978">
    <property type="entry name" value="WD40 repeat-like"/>
    <property type="match status" value="1"/>
</dbReference>
<sequence>MFRNVEQHQQQQQQQQSYPPPQPQGQQQQRNNNLYHNTQPQQYVRTYNNDQQLQQQSQNQNQQNQQQQHQQGSVSGGTIDGGSGSNGGNGPQEMNLASVLHYLQSEWRRWERDRNEWEIERAEMRARIALLEGQRRSAENLKVDLLRRVKMLEFALRQERTKTVNSSSGSGKVSSIPPSKLAALQDEDRLSTGSKDETKEGSGSEGSQEDFVERSSAPPKTNGIHPAAISKSPSTSILPFKQSTMDSNASSAWKSIGSAPRDPKSRARSREYLKQCLQEISYLTSPGALNPLPPKPPIDPSYPIPEEEQSNSSEHQPEPADRPTKALPEQNIPSIFVKTQPSQAELTSQNHQELPNGSSSSHEQEQSRTSSEPTPNAQAQSSEMGLDPTAKPPSSPAPRTLSLPSENPSQGEPPKPSLNTDLPPDNAQNDDEGKQILTAIYRPDSKAAWREELRNANEMAEKAKEDRKAPISSASSTTDEEQQLSSLTLNDDEESTKNEDSSANGLVDEKVWTTRRSLKSHLDTVRAIAFAHGPGVMLVTGGDDCTVKVWGMEVGSLINHKSSAHEIEPLVTYRGHTAPITSVVVSKALSTIFSASLDSTIRVWKLPSIHHDPYSNYDSTTSIQTLEGHTDSIWDLVLLPSRETNNKQVEEKLVSASSDGTIKIWTSSSIKAQERRQSNGPSSTQNWKLKSSYSDFFKSGEIPTCLEICQSDYGNVYIGTNKGRILLLDTDKDEGKILQVFGEESDGESNNENAQINAILSHNTLPAIATGGEDGYIRFYDIKSASIIPTHSILAHPSSITSLSISPFSPTCIFSSSIDCLVRLWDLSKKTCLQDLNGHRIKSGQGVEKVTAHPELPIIGTVGSDGVVKLWSNT</sequence>
<feature type="repeat" description="WD" evidence="6">
    <location>
        <begin position="518"/>
        <end position="560"/>
    </location>
</feature>
<feature type="compositionally biased region" description="Polar residues" evidence="8">
    <location>
        <begin position="331"/>
        <end position="383"/>
    </location>
</feature>
<evidence type="ECO:0000313" key="10">
    <source>
        <dbReference type="EMBL" id="OCF49509.1"/>
    </source>
</evidence>
<feature type="compositionally biased region" description="Basic and acidic residues" evidence="8">
    <location>
        <begin position="315"/>
        <end position="324"/>
    </location>
</feature>
<dbReference type="PROSITE" id="PS50294">
    <property type="entry name" value="WD_REPEATS_REGION"/>
    <property type="match status" value="2"/>
</dbReference>
<dbReference type="AlphaFoldDB" id="A0A1B9I1U8"/>
<keyword evidence="3" id="KW-0677">Repeat</keyword>
<feature type="compositionally biased region" description="Polar residues" evidence="8">
    <location>
        <begin position="231"/>
        <end position="253"/>
    </location>
</feature>
<evidence type="ECO:0000256" key="2">
    <source>
        <dbReference type="ARBA" id="ARBA00022574"/>
    </source>
</evidence>
<dbReference type="Gene3D" id="1.20.5.300">
    <property type="match status" value="1"/>
</dbReference>
<dbReference type="Gene3D" id="2.130.10.10">
    <property type="entry name" value="YVTN repeat-like/Quinoprotein amine dehydrogenase"/>
    <property type="match status" value="2"/>
</dbReference>
<evidence type="ECO:0000256" key="7">
    <source>
        <dbReference type="SAM" id="Coils"/>
    </source>
</evidence>
<dbReference type="OrthoDB" id="727118at2759"/>
<feature type="compositionally biased region" description="Low complexity" evidence="8">
    <location>
        <begin position="166"/>
        <end position="180"/>
    </location>
</feature>
<proteinExistence type="inferred from homology"/>
<comment type="similarity">
    <text evidence="1">Belongs to the WD repeat striatin family.</text>
</comment>
<feature type="repeat" description="WD" evidence="6">
    <location>
        <begin position="573"/>
        <end position="606"/>
    </location>
</feature>
<feature type="repeat" description="WD" evidence="6">
    <location>
        <begin position="793"/>
        <end position="835"/>
    </location>
</feature>
<feature type="compositionally biased region" description="Basic and acidic residues" evidence="8">
    <location>
        <begin position="261"/>
        <end position="272"/>
    </location>
</feature>
<dbReference type="InterPro" id="IPR013258">
    <property type="entry name" value="Striatin_N"/>
</dbReference>
<evidence type="ECO:0000256" key="6">
    <source>
        <dbReference type="PROSITE-ProRule" id="PRU00221"/>
    </source>
</evidence>
<keyword evidence="4" id="KW-0112">Calmodulin-binding</keyword>
<dbReference type="SMART" id="SM00320">
    <property type="entry name" value="WD40"/>
    <property type="match status" value="6"/>
</dbReference>
<name>A0A1B9I1U8_9TREE</name>
<dbReference type="PRINTS" id="PR00320">
    <property type="entry name" value="GPROTEINBRPT"/>
</dbReference>
<dbReference type="Pfam" id="PF08232">
    <property type="entry name" value="Striatin"/>
    <property type="match status" value="1"/>
</dbReference>
<feature type="region of interest" description="Disordered" evidence="8">
    <location>
        <begin position="52"/>
        <end position="93"/>
    </location>
</feature>
<feature type="compositionally biased region" description="Polar residues" evidence="8">
    <location>
        <begin position="472"/>
        <end position="489"/>
    </location>
</feature>
<evidence type="ECO:0000256" key="3">
    <source>
        <dbReference type="ARBA" id="ARBA00022737"/>
    </source>
</evidence>
<dbReference type="InterPro" id="IPR051488">
    <property type="entry name" value="WD_repeat_striatin"/>
</dbReference>
<dbReference type="CDD" id="cd00200">
    <property type="entry name" value="WD40"/>
    <property type="match status" value="1"/>
</dbReference>
<keyword evidence="2 6" id="KW-0853">WD repeat</keyword>
<dbReference type="PROSITE" id="PS00678">
    <property type="entry name" value="WD_REPEATS_1"/>
    <property type="match status" value="1"/>
</dbReference>
<reference evidence="10" key="1">
    <citation type="submission" date="2013-07" db="EMBL/GenBank/DDBJ databases">
        <title>The Genome Sequence of Cryptococcus pinus CBS10737.</title>
        <authorList>
            <consortium name="The Broad Institute Genome Sequencing Platform"/>
            <person name="Cuomo C."/>
            <person name="Litvintseva A."/>
            <person name="Chen Y."/>
            <person name="Heitman J."/>
            <person name="Sun S."/>
            <person name="Springer D."/>
            <person name="Dromer F."/>
            <person name="Young S.K."/>
            <person name="Zeng Q."/>
            <person name="Gargeya S."/>
            <person name="Fitzgerald M."/>
            <person name="Abouelleil A."/>
            <person name="Alvarado L."/>
            <person name="Berlin A.M."/>
            <person name="Chapman S.B."/>
            <person name="Dewar J."/>
            <person name="Goldberg J."/>
            <person name="Griggs A."/>
            <person name="Gujja S."/>
            <person name="Hansen M."/>
            <person name="Howarth C."/>
            <person name="Imamovic A."/>
            <person name="Larimer J."/>
            <person name="McCowan C."/>
            <person name="Murphy C."/>
            <person name="Pearson M."/>
            <person name="Priest M."/>
            <person name="Roberts A."/>
            <person name="Saif S."/>
            <person name="Shea T."/>
            <person name="Sykes S."/>
            <person name="Wortman J."/>
            <person name="Nusbaum C."/>
            <person name="Birren B."/>
        </authorList>
    </citation>
    <scope>NUCLEOTIDE SEQUENCE [LARGE SCALE GENOMIC DNA]</scope>
    <source>
        <strain evidence="10">CBS 10737</strain>
    </source>
</reference>
<evidence type="ECO:0000256" key="4">
    <source>
        <dbReference type="ARBA" id="ARBA00022860"/>
    </source>
</evidence>
<feature type="compositionally biased region" description="Gly residues" evidence="8">
    <location>
        <begin position="74"/>
        <end position="90"/>
    </location>
</feature>
<feature type="domain" description="Striatin N-terminal" evidence="9">
    <location>
        <begin position="96"/>
        <end position="286"/>
    </location>
</feature>
<dbReference type="GO" id="GO:0005516">
    <property type="term" value="F:calmodulin binding"/>
    <property type="evidence" value="ECO:0007669"/>
    <property type="project" value="UniProtKB-KW"/>
</dbReference>
<dbReference type="Pfam" id="PF00400">
    <property type="entry name" value="WD40"/>
    <property type="match status" value="5"/>
</dbReference>
<evidence type="ECO:0000256" key="1">
    <source>
        <dbReference type="ARBA" id="ARBA00009616"/>
    </source>
</evidence>
<feature type="coiled-coil region" evidence="7">
    <location>
        <begin position="114"/>
        <end position="148"/>
    </location>
</feature>
<evidence type="ECO:0000256" key="5">
    <source>
        <dbReference type="ARBA" id="ARBA00023054"/>
    </source>
</evidence>
<reference evidence="10" key="2">
    <citation type="submission" date="2016-07" db="EMBL/GenBank/DDBJ databases">
        <title>Evolution of pathogenesis and genome organization in the Tremellales.</title>
        <authorList>
            <person name="Cuomo C."/>
            <person name="Litvintseva A."/>
            <person name="Heitman J."/>
            <person name="Chen Y."/>
            <person name="Sun S."/>
            <person name="Springer D."/>
            <person name="Dromer F."/>
            <person name="Young S."/>
            <person name="Zeng Q."/>
            <person name="Chapman S."/>
            <person name="Gujja S."/>
            <person name="Saif S."/>
            <person name="Birren B."/>
        </authorList>
    </citation>
    <scope>NUCLEOTIDE SEQUENCE</scope>
    <source>
        <strain evidence="10">CBS 10737</strain>
    </source>
</reference>
<feature type="compositionally biased region" description="Pro residues" evidence="8">
    <location>
        <begin position="291"/>
        <end position="303"/>
    </location>
</feature>
<dbReference type="STRING" id="1296096.A0A1B9I1U8"/>
<feature type="compositionally biased region" description="Basic and acidic residues" evidence="8">
    <location>
        <begin position="186"/>
        <end position="202"/>
    </location>
</feature>
<dbReference type="InterPro" id="IPR001680">
    <property type="entry name" value="WD40_rpt"/>
</dbReference>
<feature type="compositionally biased region" description="Basic and acidic residues" evidence="8">
    <location>
        <begin position="459"/>
        <end position="469"/>
    </location>
</feature>
<feature type="region of interest" description="Disordered" evidence="8">
    <location>
        <begin position="284"/>
        <end position="434"/>
    </location>
</feature>
<dbReference type="InterPro" id="IPR020472">
    <property type="entry name" value="WD40_PAC1"/>
</dbReference>
<feature type="region of interest" description="Disordered" evidence="8">
    <location>
        <begin position="459"/>
        <end position="504"/>
    </location>
</feature>
<keyword evidence="5 7" id="KW-0175">Coiled coil</keyword>
<feature type="compositionally biased region" description="Low complexity" evidence="8">
    <location>
        <begin position="7"/>
        <end position="17"/>
    </location>
</feature>